<dbReference type="Gene3D" id="6.10.340.10">
    <property type="match status" value="1"/>
</dbReference>
<keyword evidence="5 7" id="KW-0807">Transducer</keyword>
<dbReference type="GO" id="GO:0007165">
    <property type="term" value="P:signal transduction"/>
    <property type="evidence" value="ECO:0007669"/>
    <property type="project" value="UniProtKB-KW"/>
</dbReference>
<keyword evidence="14" id="KW-1185">Reference proteome</keyword>
<dbReference type="RefSeq" id="WP_004581035.1">
    <property type="nucleotide sequence ID" value="NZ_AP028878.1"/>
</dbReference>
<evidence type="ECO:0000256" key="3">
    <source>
        <dbReference type="ARBA" id="ARBA00022989"/>
    </source>
</evidence>
<dbReference type="EMBL" id="APLQ01000014">
    <property type="protein sequence ID" value="ENO12805.1"/>
    <property type="molecule type" value="Genomic_DNA"/>
</dbReference>
<evidence type="ECO:0000256" key="8">
    <source>
        <dbReference type="SAM" id="Coils"/>
    </source>
</evidence>
<dbReference type="PROSITE" id="PS50885">
    <property type="entry name" value="HAMP"/>
    <property type="match status" value="1"/>
</dbReference>
<feature type="transmembrane region" description="Helical" evidence="10">
    <location>
        <begin position="206"/>
        <end position="230"/>
    </location>
</feature>
<dbReference type="FunFam" id="1.10.287.950:FF:000001">
    <property type="entry name" value="Methyl-accepting chemotaxis sensory transducer"/>
    <property type="match status" value="1"/>
</dbReference>
<keyword evidence="2 10" id="KW-0812">Transmembrane</keyword>
<dbReference type="Pfam" id="PF00015">
    <property type="entry name" value="MCPsignal"/>
    <property type="match status" value="1"/>
</dbReference>
<evidence type="ECO:0000259" key="11">
    <source>
        <dbReference type="PROSITE" id="PS50111"/>
    </source>
</evidence>
<dbReference type="CDD" id="cd06225">
    <property type="entry name" value="HAMP"/>
    <property type="match status" value="1"/>
</dbReference>
<dbReference type="PRINTS" id="PR00260">
    <property type="entry name" value="CHEMTRNSDUCR"/>
</dbReference>
<comment type="similarity">
    <text evidence="6">Belongs to the methyl-accepting chemotaxis (MCP) protein family.</text>
</comment>
<dbReference type="eggNOG" id="COG0840">
    <property type="taxonomic scope" value="Bacteria"/>
</dbReference>
<keyword evidence="4 10" id="KW-0472">Membrane</keyword>
<name>N6VRJ5_9GAMM</name>
<organism evidence="13 14">
    <name type="scientific">Marinobacter nanhaiticus D15-8W</name>
    <dbReference type="NCBI Taxonomy" id="626887"/>
    <lineage>
        <taxon>Bacteria</taxon>
        <taxon>Pseudomonadati</taxon>
        <taxon>Pseudomonadota</taxon>
        <taxon>Gammaproteobacteria</taxon>
        <taxon>Pseudomonadales</taxon>
        <taxon>Marinobacteraceae</taxon>
        <taxon>Marinobacter</taxon>
    </lineage>
</organism>
<dbReference type="PATRIC" id="fig|626887.3.peg.3085"/>
<dbReference type="PROSITE" id="PS50111">
    <property type="entry name" value="CHEMOTAXIS_TRANSDUC_2"/>
    <property type="match status" value="1"/>
</dbReference>
<dbReference type="SMART" id="SM00304">
    <property type="entry name" value="HAMP"/>
    <property type="match status" value="1"/>
</dbReference>
<feature type="domain" description="HAMP" evidence="12">
    <location>
        <begin position="231"/>
        <end position="283"/>
    </location>
</feature>
<feature type="region of interest" description="Disordered" evidence="9">
    <location>
        <begin position="337"/>
        <end position="363"/>
    </location>
</feature>
<dbReference type="STRING" id="626887.J057_15445"/>
<dbReference type="GO" id="GO:0016020">
    <property type="term" value="C:membrane"/>
    <property type="evidence" value="ECO:0007669"/>
    <property type="project" value="UniProtKB-SubCell"/>
</dbReference>
<comment type="caution">
    <text evidence="13">The sequence shown here is derived from an EMBL/GenBank/DDBJ whole genome shotgun (WGS) entry which is preliminary data.</text>
</comment>
<dbReference type="AlphaFoldDB" id="N6VRJ5"/>
<feature type="coiled-coil region" evidence="8">
    <location>
        <begin position="121"/>
        <end position="148"/>
    </location>
</feature>
<dbReference type="OrthoDB" id="7054443at2"/>
<evidence type="ECO:0000256" key="5">
    <source>
        <dbReference type="ARBA" id="ARBA00023224"/>
    </source>
</evidence>
<accession>N6VRJ5</accession>
<feature type="compositionally biased region" description="Low complexity" evidence="9">
    <location>
        <begin position="338"/>
        <end position="349"/>
    </location>
</feature>
<evidence type="ECO:0000313" key="13">
    <source>
        <dbReference type="EMBL" id="ENO12805.1"/>
    </source>
</evidence>
<evidence type="ECO:0000256" key="2">
    <source>
        <dbReference type="ARBA" id="ARBA00022692"/>
    </source>
</evidence>
<dbReference type="InterPro" id="IPR004089">
    <property type="entry name" value="MCPsignal_dom"/>
</dbReference>
<dbReference type="InterPro" id="IPR004090">
    <property type="entry name" value="Chemotax_Me-accpt_rcpt"/>
</dbReference>
<dbReference type="CDD" id="cd11386">
    <property type="entry name" value="MCP_signal"/>
    <property type="match status" value="1"/>
</dbReference>
<evidence type="ECO:0000256" key="4">
    <source>
        <dbReference type="ARBA" id="ARBA00023136"/>
    </source>
</evidence>
<keyword evidence="3 10" id="KW-1133">Transmembrane helix</keyword>
<evidence type="ECO:0000313" key="14">
    <source>
        <dbReference type="Proteomes" id="UP000013165"/>
    </source>
</evidence>
<dbReference type="HOGENOM" id="CLU_000445_107_27_6"/>
<evidence type="ECO:0000256" key="9">
    <source>
        <dbReference type="SAM" id="MobiDB-lite"/>
    </source>
</evidence>
<dbReference type="PANTHER" id="PTHR32089:SF112">
    <property type="entry name" value="LYSOZYME-LIKE PROTEIN-RELATED"/>
    <property type="match status" value="1"/>
</dbReference>
<evidence type="ECO:0000259" key="12">
    <source>
        <dbReference type="PROSITE" id="PS50885"/>
    </source>
</evidence>
<feature type="domain" description="Methyl-accepting transducer" evidence="11">
    <location>
        <begin position="288"/>
        <end position="524"/>
    </location>
</feature>
<keyword evidence="8" id="KW-0175">Coiled coil</keyword>
<dbReference type="GO" id="GO:0006935">
    <property type="term" value="P:chemotaxis"/>
    <property type="evidence" value="ECO:0007669"/>
    <property type="project" value="InterPro"/>
</dbReference>
<feature type="compositionally biased region" description="Basic and acidic residues" evidence="9">
    <location>
        <begin position="350"/>
        <end position="361"/>
    </location>
</feature>
<dbReference type="Proteomes" id="UP000013165">
    <property type="component" value="Unassembled WGS sequence"/>
</dbReference>
<evidence type="ECO:0000256" key="1">
    <source>
        <dbReference type="ARBA" id="ARBA00004141"/>
    </source>
</evidence>
<evidence type="ECO:0000256" key="10">
    <source>
        <dbReference type="SAM" id="Phobius"/>
    </source>
</evidence>
<proteinExistence type="inferred from homology"/>
<protein>
    <submittedName>
        <fullName evidence="13">Methyl-accepting chemotaxis protein</fullName>
    </submittedName>
</protein>
<evidence type="ECO:0000256" key="7">
    <source>
        <dbReference type="PROSITE-ProRule" id="PRU00284"/>
    </source>
</evidence>
<sequence>MQALKDLAIGTKILALAAVLLVLLGAVAAFAIVKVAKVGNEFHAIATEDMPLVELVSDVTVKQLEKAILLEKLFRVGGVDTREGVSIQAIRRDIVALGRTVDIEIRDAEVLIEKAKAHAPNAAIAAEIDALAADLKNAELEHTAFEEEFTTLFAALDAGDMAEANRLARDIEVSRMQLGQHLEAILKGIEQMTSHTLAVVEQDEQALLHGLIVISAISIVVGIVIGLLIARSITRPLKRAVDAANALAEGDLTVDIRVDSKDETGVMLDAMRRMAQSLRSVIGEIDSSILQLSASAEELSAITTQTRASVDSQQEAIAQTATATHEMTTTIHDVARNASQAAESTQSAERAARSGQREVEGTRSAMDALATKMRDAFETIGQLERETDNVGNILGVIQGIAEQTNLLALNAAIEAARAGEQGRGFAVVADEVRTLASRTQTSTREIHTMIERLQGEARASVSIIQGGQSDAAGTVQKAVAAESLLEEIAGAVTRISDMNMQIASAAEQQHIVAEDISRSIERINQSADETAGGAQQTEIASAELANLAGKLQEMMGRFKTA</sequence>
<dbReference type="InterPro" id="IPR003660">
    <property type="entry name" value="HAMP_dom"/>
</dbReference>
<evidence type="ECO:0000256" key="6">
    <source>
        <dbReference type="ARBA" id="ARBA00029447"/>
    </source>
</evidence>
<dbReference type="SMART" id="SM00283">
    <property type="entry name" value="MA"/>
    <property type="match status" value="1"/>
</dbReference>
<reference evidence="13 14" key="1">
    <citation type="journal article" date="2013" name="Genome Announc.">
        <title>Genome Sequence of the Polycyclic Aromatic Hydrocarbon-Degrading Bacterium Strain Marinobacter nanhaiticus D15-8WT.</title>
        <authorList>
            <person name="Cui Z."/>
            <person name="Gao W."/>
            <person name="Li Q."/>
            <person name="Xu G."/>
            <person name="Zheng L."/>
        </authorList>
    </citation>
    <scope>NUCLEOTIDE SEQUENCE [LARGE SCALE GENOMIC DNA]</scope>
    <source>
        <strain evidence="13 14">D15-8W</strain>
    </source>
</reference>
<dbReference type="PANTHER" id="PTHR32089">
    <property type="entry name" value="METHYL-ACCEPTING CHEMOTAXIS PROTEIN MCPB"/>
    <property type="match status" value="1"/>
</dbReference>
<dbReference type="GO" id="GO:0004888">
    <property type="term" value="F:transmembrane signaling receptor activity"/>
    <property type="evidence" value="ECO:0007669"/>
    <property type="project" value="InterPro"/>
</dbReference>
<dbReference type="Gene3D" id="1.10.287.950">
    <property type="entry name" value="Methyl-accepting chemotaxis protein"/>
    <property type="match status" value="1"/>
</dbReference>
<dbReference type="Pfam" id="PF00672">
    <property type="entry name" value="HAMP"/>
    <property type="match status" value="1"/>
</dbReference>
<comment type="subcellular location">
    <subcellularLocation>
        <location evidence="1">Membrane</location>
        <topology evidence="1">Multi-pass membrane protein</topology>
    </subcellularLocation>
</comment>
<gene>
    <name evidence="13" type="ORF">J057_15445</name>
</gene>
<dbReference type="SUPFAM" id="SSF58104">
    <property type="entry name" value="Methyl-accepting chemotaxis protein (MCP) signaling domain"/>
    <property type="match status" value="1"/>
</dbReference>